<name>A0AAW9CRC9_BURTH</name>
<reference evidence="2" key="1">
    <citation type="submission" date="2018-08" db="EMBL/GenBank/DDBJ databases">
        <title>Identification of Burkholderia cepacia strains that express a Burkholderia pseudomallei-like capsular polysaccharide.</title>
        <authorList>
            <person name="Burtnick M.N."/>
            <person name="Vongsouvath M."/>
            <person name="Newton P."/>
            <person name="Wuthiekanun V."/>
            <person name="Limmathurotsakul D."/>
            <person name="Brett P.J."/>
            <person name="Chantratita N."/>
            <person name="Dance D.A."/>
        </authorList>
    </citation>
    <scope>NUCLEOTIDE SEQUENCE</scope>
    <source>
        <strain evidence="2">SBXCC001</strain>
    </source>
</reference>
<comment type="caution">
    <text evidence="2">The sequence shown here is derived from an EMBL/GenBank/DDBJ whole genome shotgun (WGS) entry which is preliminary data.</text>
</comment>
<evidence type="ECO:0000256" key="1">
    <source>
        <dbReference type="SAM" id="MobiDB-lite"/>
    </source>
</evidence>
<organism evidence="2 3">
    <name type="scientific">Burkholderia thailandensis</name>
    <dbReference type="NCBI Taxonomy" id="57975"/>
    <lineage>
        <taxon>Bacteria</taxon>
        <taxon>Pseudomonadati</taxon>
        <taxon>Pseudomonadota</taxon>
        <taxon>Betaproteobacteria</taxon>
        <taxon>Burkholderiales</taxon>
        <taxon>Burkholderiaceae</taxon>
        <taxon>Burkholderia</taxon>
        <taxon>pseudomallei group</taxon>
    </lineage>
</organism>
<evidence type="ECO:0000313" key="3">
    <source>
        <dbReference type="Proteomes" id="UP001272137"/>
    </source>
</evidence>
<dbReference type="AlphaFoldDB" id="A0AAW9CRC9"/>
<proteinExistence type="predicted"/>
<sequence length="49" mass="5626">MRTGSIVVIDARRTPPPRQPHYTASPRRESRIGEPFGEDRAETDVEYEV</sequence>
<dbReference type="Proteomes" id="UP001272137">
    <property type="component" value="Unassembled WGS sequence"/>
</dbReference>
<evidence type="ECO:0000313" key="2">
    <source>
        <dbReference type="EMBL" id="MDW9252396.1"/>
    </source>
</evidence>
<dbReference type="EMBL" id="QXCT01000001">
    <property type="protein sequence ID" value="MDW9252396.1"/>
    <property type="molecule type" value="Genomic_DNA"/>
</dbReference>
<protein>
    <submittedName>
        <fullName evidence="2">Uncharacterized protein</fullName>
    </submittedName>
</protein>
<feature type="compositionally biased region" description="Basic and acidic residues" evidence="1">
    <location>
        <begin position="26"/>
        <end position="43"/>
    </location>
</feature>
<accession>A0AAW9CRC9</accession>
<gene>
    <name evidence="2" type="ORF">C7S16_5002</name>
</gene>
<feature type="region of interest" description="Disordered" evidence="1">
    <location>
        <begin position="1"/>
        <end position="49"/>
    </location>
</feature>